<organism evidence="2 3">
    <name type="scientific">Erysiphe neolycopersici</name>
    <dbReference type="NCBI Taxonomy" id="212602"/>
    <lineage>
        <taxon>Eukaryota</taxon>
        <taxon>Fungi</taxon>
        <taxon>Dikarya</taxon>
        <taxon>Ascomycota</taxon>
        <taxon>Pezizomycotina</taxon>
        <taxon>Leotiomycetes</taxon>
        <taxon>Erysiphales</taxon>
        <taxon>Erysiphaceae</taxon>
        <taxon>Erysiphe</taxon>
    </lineage>
</organism>
<sequence>MSEVSDPTIKNNYSDSESTKVFEITTASTKELSAFIKIKYEEWKAEESFVDYELWSTFTEIFKPLRMEQWTKLNNKNRGTLSQLRTVLPNRGVWVDAEAKQDIALFYCSQEQTRGQWSSYEIDLIKESGGSPTYGMLLQVKKAQAQTQKDESIGPDSSISSTEIPPTKLFQPSTAPPLNSLQDYPPRCTETETYPRQFYDSKNNGNSYRATCTSISNHYEGPESKINATKKWNSLNLLRRITSDPQTPTAEHFESFLSKLRKLQYKLPGDQLTEQFLHMKLMTSCREVPACVLACYKPAPDLPTFINDLQNSNWHKRDVSNSPRILLHRPFRVNSVRRFIRENPRSQIRTRENFKRNPGNRTSQGKFWVCKKEGCRSYYHPESEINKARERFHKAADQYLTEYDNHLDSIDEGEDEEHNYADYDNEIYDQLILDVKAPKSSINQQPSESSSQDPTNELFLASTNNAREIALELAKNSFFHSLTNFDYTVDDNKISSHSPSSPNSQNILRDSNHKNKISPNEEVNIESFSNARYSKTKCFGILIDTGAANRSTVGYNQYIAFKNLFDTPLDTSPQFKVDIRFGIGTTTTVGTIHVNTPMGIVDFYVSHSDTPFLLSLADLDKLK</sequence>
<feature type="compositionally biased region" description="Polar residues" evidence="1">
    <location>
        <begin position="155"/>
        <end position="182"/>
    </location>
</feature>
<feature type="region of interest" description="Disordered" evidence="1">
    <location>
        <begin position="148"/>
        <end position="186"/>
    </location>
</feature>
<reference evidence="2 3" key="1">
    <citation type="journal article" date="2018" name="BMC Genomics">
        <title>Comparative genome analyses reveal sequence features reflecting distinct modes of host-adaptation between dicot and monocot powdery mildew.</title>
        <authorList>
            <person name="Wu Y."/>
            <person name="Ma X."/>
            <person name="Pan Z."/>
            <person name="Kale S.D."/>
            <person name="Song Y."/>
            <person name="King H."/>
            <person name="Zhang Q."/>
            <person name="Presley C."/>
            <person name="Deng X."/>
            <person name="Wei C.I."/>
            <person name="Xiao S."/>
        </authorList>
    </citation>
    <scope>NUCLEOTIDE SEQUENCE [LARGE SCALE GENOMIC DNA]</scope>
    <source>
        <strain evidence="2">UMSG2</strain>
    </source>
</reference>
<dbReference type="Proteomes" id="UP000286134">
    <property type="component" value="Unassembled WGS sequence"/>
</dbReference>
<feature type="region of interest" description="Disordered" evidence="1">
    <location>
        <begin position="494"/>
        <end position="519"/>
    </location>
</feature>
<evidence type="ECO:0000313" key="2">
    <source>
        <dbReference type="EMBL" id="RKF61289.1"/>
    </source>
</evidence>
<comment type="caution">
    <text evidence="2">The sequence shown here is derived from an EMBL/GenBank/DDBJ whole genome shotgun (WGS) entry which is preliminary data.</text>
</comment>
<feature type="non-terminal residue" evidence="2">
    <location>
        <position position="623"/>
    </location>
</feature>
<name>A0A420HVA8_9PEZI</name>
<gene>
    <name evidence="2" type="ORF">OnM2_043003</name>
</gene>
<dbReference type="AlphaFoldDB" id="A0A420HVA8"/>
<accession>A0A420HVA8</accession>
<protein>
    <submittedName>
        <fullName evidence="2">Uncharacterized protein</fullName>
    </submittedName>
</protein>
<evidence type="ECO:0000313" key="3">
    <source>
        <dbReference type="Proteomes" id="UP000286134"/>
    </source>
</evidence>
<evidence type="ECO:0000256" key="1">
    <source>
        <dbReference type="SAM" id="MobiDB-lite"/>
    </source>
</evidence>
<dbReference type="OrthoDB" id="3786303at2759"/>
<proteinExistence type="predicted"/>
<keyword evidence="3" id="KW-1185">Reference proteome</keyword>
<feature type="compositionally biased region" description="Low complexity" evidence="1">
    <location>
        <begin position="495"/>
        <end position="504"/>
    </location>
</feature>
<dbReference type="EMBL" id="MCFK01004353">
    <property type="protein sequence ID" value="RKF61289.1"/>
    <property type="molecule type" value="Genomic_DNA"/>
</dbReference>